<dbReference type="EMBL" id="BMUL01000008">
    <property type="protein sequence ID" value="GHA88008.1"/>
    <property type="molecule type" value="Genomic_DNA"/>
</dbReference>
<dbReference type="InterPro" id="IPR056724">
    <property type="entry name" value="DUF7822"/>
</dbReference>
<name>A0A918WB11_9ACTN</name>
<organism evidence="2 3">
    <name type="scientific">Streptomyces termitum</name>
    <dbReference type="NCBI Taxonomy" id="67368"/>
    <lineage>
        <taxon>Bacteria</taxon>
        <taxon>Bacillati</taxon>
        <taxon>Actinomycetota</taxon>
        <taxon>Actinomycetes</taxon>
        <taxon>Kitasatosporales</taxon>
        <taxon>Streptomycetaceae</taxon>
        <taxon>Streptomyces</taxon>
    </lineage>
</organism>
<dbReference type="AlphaFoldDB" id="A0A918WB11"/>
<dbReference type="Proteomes" id="UP000644020">
    <property type="component" value="Unassembled WGS sequence"/>
</dbReference>
<gene>
    <name evidence="2" type="ORF">GCM10010305_34540</name>
</gene>
<evidence type="ECO:0000313" key="3">
    <source>
        <dbReference type="Proteomes" id="UP000644020"/>
    </source>
</evidence>
<reference evidence="2" key="2">
    <citation type="submission" date="2020-09" db="EMBL/GenBank/DDBJ databases">
        <authorList>
            <person name="Sun Q."/>
            <person name="Ohkuma M."/>
        </authorList>
    </citation>
    <scope>NUCLEOTIDE SEQUENCE</scope>
    <source>
        <strain evidence="2">JCM 4518</strain>
    </source>
</reference>
<proteinExistence type="predicted"/>
<keyword evidence="3" id="KW-1185">Reference proteome</keyword>
<reference evidence="2" key="1">
    <citation type="journal article" date="2014" name="Int. J. Syst. Evol. Microbiol.">
        <title>Complete genome sequence of Corynebacterium casei LMG S-19264T (=DSM 44701T), isolated from a smear-ripened cheese.</title>
        <authorList>
            <consortium name="US DOE Joint Genome Institute (JGI-PGF)"/>
            <person name="Walter F."/>
            <person name="Albersmeier A."/>
            <person name="Kalinowski J."/>
            <person name="Ruckert C."/>
        </authorList>
    </citation>
    <scope>NUCLEOTIDE SEQUENCE</scope>
    <source>
        <strain evidence="2">JCM 4518</strain>
    </source>
</reference>
<evidence type="ECO:0000313" key="2">
    <source>
        <dbReference type="EMBL" id="GHA88008.1"/>
    </source>
</evidence>
<comment type="caution">
    <text evidence="2">The sequence shown here is derived from an EMBL/GenBank/DDBJ whole genome shotgun (WGS) entry which is preliminary data.</text>
</comment>
<dbReference type="Pfam" id="PF25135">
    <property type="entry name" value="DUF7822"/>
    <property type="match status" value="1"/>
</dbReference>
<protein>
    <recommendedName>
        <fullName evidence="1">DUF7822 domain-containing protein</fullName>
    </recommendedName>
</protein>
<evidence type="ECO:0000259" key="1">
    <source>
        <dbReference type="Pfam" id="PF25135"/>
    </source>
</evidence>
<feature type="domain" description="DUF7822" evidence="1">
    <location>
        <begin position="22"/>
        <end position="154"/>
    </location>
</feature>
<sequence>MSDPGVSVAAMANRSYLYSTDSMPSEAGTPRRIRCVSEHNWDVPLAHKLLAGRGTVVVPSMIWNPPVGIAARYDGGAELLLGLLRVVGEGLEGDAGFAECVAGTTAHLEKQRAEYAVLETGEVVSMTDDDPVESVRRLVASDIPAAVARAEEAIAGRDDAWLASVRADWQRHFASFYADALYFSFPG</sequence>
<accession>A0A918WB11</accession>